<feature type="binding site" evidence="8">
    <location>
        <position position="128"/>
    </location>
    <ligand>
        <name>GTP</name>
        <dbReference type="ChEBI" id="CHEBI:37565"/>
    </ligand>
</feature>
<feature type="binding site" evidence="8">
    <location>
        <begin position="39"/>
        <end position="41"/>
    </location>
    <ligand>
        <name>GTP</name>
        <dbReference type="ChEBI" id="CHEBI:37565"/>
    </ligand>
</feature>
<dbReference type="Pfam" id="PF12804">
    <property type="entry name" value="NTP_transf_3"/>
    <property type="match status" value="1"/>
</dbReference>
<evidence type="ECO:0000256" key="2">
    <source>
        <dbReference type="ARBA" id="ARBA00022679"/>
    </source>
</evidence>
<feature type="binding site" evidence="8">
    <location>
        <position position="80"/>
    </location>
    <ligand>
        <name>GTP</name>
        <dbReference type="ChEBI" id="CHEBI:37565"/>
    </ligand>
</feature>
<comment type="cofactor">
    <cofactor evidence="8">
        <name>Mg(2+)</name>
        <dbReference type="ChEBI" id="CHEBI:18420"/>
    </cofactor>
</comment>
<dbReference type="InterPro" id="IPR013482">
    <property type="entry name" value="Molybde_CF_guanTrfase"/>
</dbReference>
<comment type="domain">
    <text evidence="8">The N-terminal domain determines nucleotide recognition and specific binding, while the C-terminal domain determines the specific binding to the target protein.</text>
</comment>
<dbReference type="HAMAP" id="MF_00316">
    <property type="entry name" value="MobA"/>
    <property type="match status" value="1"/>
</dbReference>
<comment type="function">
    <text evidence="8">Transfers a GMP moiety from GTP to Mo-molybdopterin (Mo-MPT) cofactor (Moco or molybdenum cofactor) to form Mo-molybdopterin guanine dinucleotide (Mo-MGD) cofactor.</text>
</comment>
<dbReference type="Proteomes" id="UP001158049">
    <property type="component" value="Unassembled WGS sequence"/>
</dbReference>
<keyword evidence="11" id="KW-1185">Reference proteome</keyword>
<evidence type="ECO:0000313" key="10">
    <source>
        <dbReference type="EMBL" id="SMP74384.1"/>
    </source>
</evidence>
<keyword evidence="5 8" id="KW-0460">Magnesium</keyword>
<dbReference type="CDD" id="cd02503">
    <property type="entry name" value="MobA"/>
    <property type="match status" value="1"/>
</dbReference>
<reference evidence="10 11" key="1">
    <citation type="submission" date="2017-05" db="EMBL/GenBank/DDBJ databases">
        <authorList>
            <person name="Varghese N."/>
            <person name="Submissions S."/>
        </authorList>
    </citation>
    <scope>NUCLEOTIDE SEQUENCE [LARGE SCALE GENOMIC DNA]</scope>
    <source>
        <strain evidence="10 11">DSM 26001</strain>
    </source>
</reference>
<evidence type="ECO:0000256" key="1">
    <source>
        <dbReference type="ARBA" id="ARBA00022490"/>
    </source>
</evidence>
<feature type="binding site" evidence="8">
    <location>
        <position position="52"/>
    </location>
    <ligand>
        <name>GTP</name>
        <dbReference type="ChEBI" id="CHEBI:37565"/>
    </ligand>
</feature>
<evidence type="ECO:0000256" key="5">
    <source>
        <dbReference type="ARBA" id="ARBA00022842"/>
    </source>
</evidence>
<keyword evidence="1 8" id="KW-0963">Cytoplasm</keyword>
<comment type="catalytic activity">
    <reaction evidence="8">
        <text>Mo-molybdopterin + GTP + H(+) = Mo-molybdopterin guanine dinucleotide + diphosphate</text>
        <dbReference type="Rhea" id="RHEA:34243"/>
        <dbReference type="ChEBI" id="CHEBI:15378"/>
        <dbReference type="ChEBI" id="CHEBI:33019"/>
        <dbReference type="ChEBI" id="CHEBI:37565"/>
        <dbReference type="ChEBI" id="CHEBI:71302"/>
        <dbReference type="ChEBI" id="CHEBI:71310"/>
        <dbReference type="EC" id="2.7.7.77"/>
    </reaction>
</comment>
<feature type="binding site" evidence="8">
    <location>
        <position position="128"/>
    </location>
    <ligand>
        <name>Mg(2+)</name>
        <dbReference type="ChEBI" id="CHEBI:18420"/>
    </ligand>
</feature>
<comment type="caution">
    <text evidence="10">The sequence shown here is derived from an EMBL/GenBank/DDBJ whole genome shotgun (WGS) entry which is preliminary data.</text>
</comment>
<dbReference type="PANTHER" id="PTHR19136:SF81">
    <property type="entry name" value="MOLYBDENUM COFACTOR GUANYLYLTRANSFERASE"/>
    <property type="match status" value="1"/>
</dbReference>
<organism evidence="10 11">
    <name type="scientific">Noviherbaspirillum suwonense</name>
    <dbReference type="NCBI Taxonomy" id="1224511"/>
    <lineage>
        <taxon>Bacteria</taxon>
        <taxon>Pseudomonadati</taxon>
        <taxon>Pseudomonadota</taxon>
        <taxon>Betaproteobacteria</taxon>
        <taxon>Burkholderiales</taxon>
        <taxon>Oxalobacteraceae</taxon>
        <taxon>Noviherbaspirillum</taxon>
    </lineage>
</organism>
<comment type="subcellular location">
    <subcellularLocation>
        <location evidence="8">Cytoplasm</location>
    </subcellularLocation>
</comment>
<sequence>MHSARPYNDAAFWRDDRTTIRFSMKADNMQAEQITGLILAGGRGTRMGHVDKGLQNFRGAPMALHVMLRLQPQVGELMINANQNLAPYESFGVPVWPDEMQGHMGPLAGMQTGLVHCTTDYMVTAPCDSPFLPSDLVERLGDALLEADADLAVAVTGDGTERQAHPVFCLMKTSLLQHLSEYLRDGGRRIDAWYASLNTVEVPFADEAAFRNINTLAELKQYEPSPGQQ</sequence>
<keyword evidence="7 8" id="KW-0501">Molybdenum cofactor biosynthesis</keyword>
<comment type="subunit">
    <text evidence="8">Monomer.</text>
</comment>
<evidence type="ECO:0000256" key="8">
    <source>
        <dbReference type="HAMAP-Rule" id="MF_00316"/>
    </source>
</evidence>
<evidence type="ECO:0000259" key="9">
    <source>
        <dbReference type="Pfam" id="PF12804"/>
    </source>
</evidence>
<dbReference type="Gene3D" id="3.90.550.10">
    <property type="entry name" value="Spore Coat Polysaccharide Biosynthesis Protein SpsA, Chain A"/>
    <property type="match status" value="1"/>
</dbReference>
<dbReference type="NCBIfam" id="TIGR02665">
    <property type="entry name" value="molyb_mobA"/>
    <property type="match status" value="1"/>
</dbReference>
<dbReference type="PANTHER" id="PTHR19136">
    <property type="entry name" value="MOLYBDENUM COFACTOR GUANYLYLTRANSFERASE"/>
    <property type="match status" value="1"/>
</dbReference>
<keyword evidence="4 8" id="KW-0547">Nucleotide-binding</keyword>
<feature type="binding site" evidence="8">
    <location>
        <position position="98"/>
    </location>
    <ligand>
        <name>GTP</name>
        <dbReference type="ChEBI" id="CHEBI:37565"/>
    </ligand>
</feature>
<evidence type="ECO:0000256" key="7">
    <source>
        <dbReference type="ARBA" id="ARBA00023150"/>
    </source>
</evidence>
<evidence type="ECO:0000256" key="4">
    <source>
        <dbReference type="ARBA" id="ARBA00022741"/>
    </source>
</evidence>
<dbReference type="InterPro" id="IPR025877">
    <property type="entry name" value="MobA-like_NTP_Trfase"/>
</dbReference>
<keyword evidence="6 8" id="KW-0342">GTP-binding</keyword>
<gene>
    <name evidence="8" type="primary">mobA</name>
    <name evidence="10" type="ORF">SAMN06295970_120122</name>
</gene>
<keyword evidence="10" id="KW-0548">Nucleotidyltransferase</keyword>
<comment type="similarity">
    <text evidence="8">Belongs to the MobA family.</text>
</comment>
<evidence type="ECO:0000256" key="6">
    <source>
        <dbReference type="ARBA" id="ARBA00023134"/>
    </source>
</evidence>
<dbReference type="EMBL" id="FXUL01000020">
    <property type="protein sequence ID" value="SMP74384.1"/>
    <property type="molecule type" value="Genomic_DNA"/>
</dbReference>
<dbReference type="GO" id="GO:0016779">
    <property type="term" value="F:nucleotidyltransferase activity"/>
    <property type="evidence" value="ECO:0007669"/>
    <property type="project" value="UniProtKB-KW"/>
</dbReference>
<name>A0ABY1QKP3_9BURK</name>
<protein>
    <recommendedName>
        <fullName evidence="8">Molybdenum cofactor guanylyltransferase</fullName>
        <shortName evidence="8">MoCo guanylyltransferase</shortName>
        <ecNumber evidence="8">2.7.7.77</ecNumber>
    </recommendedName>
    <alternativeName>
        <fullName evidence="8">GTP:molybdopterin guanylyltransferase</fullName>
    </alternativeName>
    <alternativeName>
        <fullName evidence="8">Mo-MPT guanylyltransferase</fullName>
    </alternativeName>
    <alternativeName>
        <fullName evidence="8">Molybdopterin guanylyltransferase</fullName>
    </alternativeName>
    <alternativeName>
        <fullName evidence="8">Molybdopterin-guanine dinucleotide synthase</fullName>
        <shortName evidence="8">MGD synthase</shortName>
    </alternativeName>
</protein>
<keyword evidence="2 8" id="KW-0808">Transferase</keyword>
<dbReference type="SUPFAM" id="SSF53448">
    <property type="entry name" value="Nucleotide-diphospho-sugar transferases"/>
    <property type="match status" value="1"/>
</dbReference>
<dbReference type="EC" id="2.7.7.77" evidence="8"/>
<keyword evidence="3 8" id="KW-0479">Metal-binding</keyword>
<feature type="domain" description="MobA-like NTP transferase" evidence="9">
    <location>
        <begin position="36"/>
        <end position="190"/>
    </location>
</feature>
<proteinExistence type="inferred from homology"/>
<evidence type="ECO:0000313" key="11">
    <source>
        <dbReference type="Proteomes" id="UP001158049"/>
    </source>
</evidence>
<accession>A0ABY1QKP3</accession>
<evidence type="ECO:0000256" key="3">
    <source>
        <dbReference type="ARBA" id="ARBA00022723"/>
    </source>
</evidence>
<dbReference type="InterPro" id="IPR029044">
    <property type="entry name" value="Nucleotide-diphossugar_trans"/>
</dbReference>